<evidence type="ECO:0000256" key="1">
    <source>
        <dbReference type="ARBA" id="ARBA00006484"/>
    </source>
</evidence>
<protein>
    <recommendedName>
        <fullName evidence="4">SDR family oxidoreductase</fullName>
    </recommendedName>
</protein>
<proteinExistence type="inferred from homology"/>
<keyword evidence="2" id="KW-0560">Oxidoreductase</keyword>
<dbReference type="PRINTS" id="PR00081">
    <property type="entry name" value="GDHRDH"/>
</dbReference>
<dbReference type="GO" id="GO:0016491">
    <property type="term" value="F:oxidoreductase activity"/>
    <property type="evidence" value="ECO:0007669"/>
    <property type="project" value="UniProtKB-KW"/>
</dbReference>
<dbReference type="InterPro" id="IPR002347">
    <property type="entry name" value="SDR_fam"/>
</dbReference>
<evidence type="ECO:0000313" key="3">
    <source>
        <dbReference type="EMBL" id="SVE57379.1"/>
    </source>
</evidence>
<sequence length="92" mass="9451">SAAKAGVSNLTVHLARILAPHGVRVNAIAPGVIDTQMTRGLSPDHAALAQQIPLGSKGHPEDVARCALFLASDDATHITGEIVDVNGGLHMD</sequence>
<comment type="similarity">
    <text evidence="1">Belongs to the short-chain dehydrogenases/reductases (SDR) family.</text>
</comment>
<dbReference type="EMBL" id="UINC01226760">
    <property type="protein sequence ID" value="SVE57379.1"/>
    <property type="molecule type" value="Genomic_DNA"/>
</dbReference>
<gene>
    <name evidence="3" type="ORF">METZ01_LOCUS510233</name>
</gene>
<dbReference type="SUPFAM" id="SSF51735">
    <property type="entry name" value="NAD(P)-binding Rossmann-fold domains"/>
    <property type="match status" value="1"/>
</dbReference>
<dbReference type="Gene3D" id="3.40.50.720">
    <property type="entry name" value="NAD(P)-binding Rossmann-like Domain"/>
    <property type="match status" value="1"/>
</dbReference>
<dbReference type="Pfam" id="PF13561">
    <property type="entry name" value="adh_short_C2"/>
    <property type="match status" value="1"/>
</dbReference>
<dbReference type="InterPro" id="IPR036291">
    <property type="entry name" value="NAD(P)-bd_dom_sf"/>
</dbReference>
<reference evidence="3" key="1">
    <citation type="submission" date="2018-05" db="EMBL/GenBank/DDBJ databases">
        <authorList>
            <person name="Lanie J.A."/>
            <person name="Ng W.-L."/>
            <person name="Kazmierczak K.M."/>
            <person name="Andrzejewski T.M."/>
            <person name="Davidsen T.M."/>
            <person name="Wayne K.J."/>
            <person name="Tettelin H."/>
            <person name="Glass J.I."/>
            <person name="Rusch D."/>
            <person name="Podicherti R."/>
            <person name="Tsui H.-C.T."/>
            <person name="Winkler M.E."/>
        </authorList>
    </citation>
    <scope>NUCLEOTIDE SEQUENCE</scope>
</reference>
<dbReference type="PANTHER" id="PTHR24321:SF8">
    <property type="entry name" value="ESTRADIOL 17-BETA-DEHYDROGENASE 8-RELATED"/>
    <property type="match status" value="1"/>
</dbReference>
<feature type="non-terminal residue" evidence="3">
    <location>
        <position position="1"/>
    </location>
</feature>
<evidence type="ECO:0000256" key="2">
    <source>
        <dbReference type="ARBA" id="ARBA00023002"/>
    </source>
</evidence>
<accession>A0A383EL76</accession>
<organism evidence="3">
    <name type="scientific">marine metagenome</name>
    <dbReference type="NCBI Taxonomy" id="408172"/>
    <lineage>
        <taxon>unclassified sequences</taxon>
        <taxon>metagenomes</taxon>
        <taxon>ecological metagenomes</taxon>
    </lineage>
</organism>
<dbReference type="PANTHER" id="PTHR24321">
    <property type="entry name" value="DEHYDROGENASES, SHORT CHAIN"/>
    <property type="match status" value="1"/>
</dbReference>
<dbReference type="AlphaFoldDB" id="A0A383EL76"/>
<name>A0A383EL76_9ZZZZ</name>
<evidence type="ECO:0008006" key="4">
    <source>
        <dbReference type="Google" id="ProtNLM"/>
    </source>
</evidence>